<keyword evidence="1" id="KW-0808">Transferase</keyword>
<keyword evidence="3" id="KW-0547">Nucleotide-binding</keyword>
<dbReference type="InterPro" id="IPR029044">
    <property type="entry name" value="Nucleotide-diphossugar_trans"/>
</dbReference>
<protein>
    <submittedName>
        <fullName evidence="5">Unannotated protein</fullName>
    </submittedName>
</protein>
<dbReference type="InterPro" id="IPR002835">
    <property type="entry name" value="CofC"/>
</dbReference>
<evidence type="ECO:0000313" key="5">
    <source>
        <dbReference type="EMBL" id="CAB4757481.1"/>
    </source>
</evidence>
<dbReference type="EMBL" id="CAEZZK010000073">
    <property type="protein sequence ID" value="CAB4757481.1"/>
    <property type="molecule type" value="Genomic_DNA"/>
</dbReference>
<dbReference type="NCBIfam" id="TIGR03552">
    <property type="entry name" value="F420_cofC"/>
    <property type="match status" value="1"/>
</dbReference>
<evidence type="ECO:0000256" key="1">
    <source>
        <dbReference type="ARBA" id="ARBA00022679"/>
    </source>
</evidence>
<accession>A0A6J6UCA8</accession>
<name>A0A6J6UCA8_9ZZZZ</name>
<dbReference type="PANTHER" id="PTHR40392">
    <property type="entry name" value="2-PHOSPHO-L-LACTATE GUANYLYLTRANSFERASE"/>
    <property type="match status" value="1"/>
</dbReference>
<gene>
    <name evidence="5" type="ORF">UFOPK2855_00479</name>
</gene>
<dbReference type="AlphaFoldDB" id="A0A6J6UCA8"/>
<keyword evidence="4" id="KW-0342">GTP-binding</keyword>
<dbReference type="GO" id="GO:0043814">
    <property type="term" value="F:phospholactate guanylyltransferase activity"/>
    <property type="evidence" value="ECO:0007669"/>
    <property type="project" value="InterPro"/>
</dbReference>
<sequence>MPSQQPADLSETLAMIIPIKAFHQAKERLSDLLTPAERLVLAKMCAERVIRAAIGYQVFVVCDDEEVAEWARAQNAKIVWQSESGLNNAIKAGVKAVRARNFDLAMIIHSDLPLATGFSHLFENCDLQTLKTSITVVPDRHEDGTNVMIVPTASDFEFAYGRNSFIEHQLVAERCNLTVRIVHDQYLSVDIDTAQDLDLAQKLQNNNQQNK</sequence>
<dbReference type="SUPFAM" id="SSF53448">
    <property type="entry name" value="Nucleotide-diphospho-sugar transferases"/>
    <property type="match status" value="1"/>
</dbReference>
<organism evidence="5">
    <name type="scientific">freshwater metagenome</name>
    <dbReference type="NCBI Taxonomy" id="449393"/>
    <lineage>
        <taxon>unclassified sequences</taxon>
        <taxon>metagenomes</taxon>
        <taxon>ecological metagenomes</taxon>
    </lineage>
</organism>
<dbReference type="Pfam" id="PF01983">
    <property type="entry name" value="CofC"/>
    <property type="match status" value="1"/>
</dbReference>
<dbReference type="PANTHER" id="PTHR40392:SF1">
    <property type="entry name" value="2-PHOSPHO-L-LACTATE GUANYLYLTRANSFERASE"/>
    <property type="match status" value="1"/>
</dbReference>
<evidence type="ECO:0000256" key="2">
    <source>
        <dbReference type="ARBA" id="ARBA00022695"/>
    </source>
</evidence>
<proteinExistence type="predicted"/>
<dbReference type="Gene3D" id="3.90.550.10">
    <property type="entry name" value="Spore Coat Polysaccharide Biosynthesis Protein SpsA, Chain A"/>
    <property type="match status" value="1"/>
</dbReference>
<keyword evidence="2" id="KW-0548">Nucleotidyltransferase</keyword>
<dbReference type="GO" id="GO:0005525">
    <property type="term" value="F:GTP binding"/>
    <property type="evidence" value="ECO:0007669"/>
    <property type="project" value="UniProtKB-KW"/>
</dbReference>
<evidence type="ECO:0000256" key="4">
    <source>
        <dbReference type="ARBA" id="ARBA00023134"/>
    </source>
</evidence>
<reference evidence="5" key="1">
    <citation type="submission" date="2020-05" db="EMBL/GenBank/DDBJ databases">
        <authorList>
            <person name="Chiriac C."/>
            <person name="Salcher M."/>
            <person name="Ghai R."/>
            <person name="Kavagutti S V."/>
        </authorList>
    </citation>
    <scope>NUCLEOTIDE SEQUENCE</scope>
</reference>
<evidence type="ECO:0000256" key="3">
    <source>
        <dbReference type="ARBA" id="ARBA00022741"/>
    </source>
</evidence>